<dbReference type="Pfam" id="PF20258">
    <property type="entry name" value="tRNA_Me_trans_C"/>
    <property type="match status" value="1"/>
</dbReference>
<comment type="subcellular location">
    <subcellularLocation>
        <location evidence="9">Cytoplasm</location>
    </subcellularLocation>
</comment>
<evidence type="ECO:0000256" key="4">
    <source>
        <dbReference type="ARBA" id="ARBA00022741"/>
    </source>
</evidence>
<comment type="similarity">
    <text evidence="9">Belongs to the MnmA/TRMU family.</text>
</comment>
<dbReference type="EC" id="2.8.1.13" evidence="9"/>
<evidence type="ECO:0000256" key="8">
    <source>
        <dbReference type="ARBA" id="ARBA00051542"/>
    </source>
</evidence>
<comment type="caution">
    <text evidence="12">The sequence shown here is derived from an EMBL/GenBank/DDBJ whole genome shotgun (WGS) entry which is preliminary data.</text>
</comment>
<evidence type="ECO:0000313" key="12">
    <source>
        <dbReference type="EMBL" id="HJF08565.1"/>
    </source>
</evidence>
<dbReference type="Proteomes" id="UP000718012">
    <property type="component" value="Unassembled WGS sequence"/>
</dbReference>
<dbReference type="HAMAP" id="MF_00144">
    <property type="entry name" value="tRNA_thiouridyl_MnmA"/>
    <property type="match status" value="1"/>
</dbReference>
<protein>
    <recommendedName>
        <fullName evidence="9">tRNA-specific 2-thiouridylase MnmA</fullName>
        <ecNumber evidence="9">2.8.1.13</ecNumber>
    </recommendedName>
</protein>
<feature type="region of interest" description="Interaction with tRNA" evidence="9">
    <location>
        <begin position="330"/>
        <end position="331"/>
    </location>
</feature>
<feature type="site" description="Interaction with tRNA" evidence="9">
    <location>
        <position position="150"/>
    </location>
</feature>
<accession>A0A921FFW5</accession>
<evidence type="ECO:0000256" key="5">
    <source>
        <dbReference type="ARBA" id="ARBA00022840"/>
    </source>
</evidence>
<feature type="domain" description="tRNA-specific 2-thiouridylase MnmA-like C-terminal" evidence="10">
    <location>
        <begin position="306"/>
        <end position="379"/>
    </location>
</feature>
<dbReference type="Pfam" id="PF20259">
    <property type="entry name" value="tRNA_Me_trans_M"/>
    <property type="match status" value="1"/>
</dbReference>
<dbReference type="PANTHER" id="PTHR11933:SF5">
    <property type="entry name" value="MITOCHONDRIAL TRNA-SPECIFIC 2-THIOURIDYLASE 1"/>
    <property type="match status" value="1"/>
</dbReference>
<keyword evidence="6 9" id="KW-0694">RNA-binding</keyword>
<evidence type="ECO:0000256" key="7">
    <source>
        <dbReference type="ARBA" id="ARBA00023157"/>
    </source>
</evidence>
<dbReference type="Gene3D" id="2.30.30.280">
    <property type="entry name" value="Adenine nucleotide alpha hydrolases-like domains"/>
    <property type="match status" value="1"/>
</dbReference>
<organism evidence="12 13">
    <name type="scientific">Phocaeicola coprocola</name>
    <dbReference type="NCBI Taxonomy" id="310298"/>
    <lineage>
        <taxon>Bacteria</taxon>
        <taxon>Pseudomonadati</taxon>
        <taxon>Bacteroidota</taxon>
        <taxon>Bacteroidia</taxon>
        <taxon>Bacteroidales</taxon>
        <taxon>Bacteroidaceae</taxon>
        <taxon>Phocaeicola</taxon>
    </lineage>
</organism>
<name>A0A921FFW5_9BACT</name>
<dbReference type="InterPro" id="IPR046885">
    <property type="entry name" value="MnmA-like_C"/>
</dbReference>
<evidence type="ECO:0000256" key="6">
    <source>
        <dbReference type="ARBA" id="ARBA00022884"/>
    </source>
</evidence>
<keyword evidence="2 9" id="KW-0808">Transferase</keyword>
<evidence type="ECO:0000256" key="3">
    <source>
        <dbReference type="ARBA" id="ARBA00022694"/>
    </source>
</evidence>
<proteinExistence type="inferred from homology"/>
<keyword evidence="9" id="KW-0963">Cytoplasm</keyword>
<keyword evidence="1 9" id="KW-0820">tRNA-binding</keyword>
<dbReference type="GO" id="GO:0000049">
    <property type="term" value="F:tRNA binding"/>
    <property type="evidence" value="ECO:0007669"/>
    <property type="project" value="UniProtKB-KW"/>
</dbReference>
<keyword evidence="7 9" id="KW-1015">Disulfide bond</keyword>
<dbReference type="NCBIfam" id="TIGR00420">
    <property type="entry name" value="trmU"/>
    <property type="match status" value="1"/>
</dbReference>
<keyword evidence="4 9" id="KW-0547">Nucleotide-binding</keyword>
<reference evidence="12" key="1">
    <citation type="journal article" date="2021" name="PeerJ">
        <title>Extensive microbial diversity within the chicken gut microbiome revealed by metagenomics and culture.</title>
        <authorList>
            <person name="Gilroy R."/>
            <person name="Ravi A."/>
            <person name="Getino M."/>
            <person name="Pursley I."/>
            <person name="Horton D.L."/>
            <person name="Alikhan N.F."/>
            <person name="Baker D."/>
            <person name="Gharbi K."/>
            <person name="Hall N."/>
            <person name="Watson M."/>
            <person name="Adriaenssens E.M."/>
            <person name="Foster-Nyarko E."/>
            <person name="Jarju S."/>
            <person name="Secka A."/>
            <person name="Antonio M."/>
            <person name="Oren A."/>
            <person name="Chaudhuri R.R."/>
            <person name="La Ragione R."/>
            <person name="Hildebrand F."/>
            <person name="Pallen M.J."/>
        </authorList>
    </citation>
    <scope>NUCLEOTIDE SEQUENCE</scope>
    <source>
        <strain evidence="12">CHK165-8395</strain>
    </source>
</reference>
<dbReference type="InterPro" id="IPR004506">
    <property type="entry name" value="MnmA-like"/>
</dbReference>
<dbReference type="GO" id="GO:0002143">
    <property type="term" value="P:tRNA wobble position uridine thiolation"/>
    <property type="evidence" value="ECO:0007669"/>
    <property type="project" value="TreeGrafter"/>
</dbReference>
<evidence type="ECO:0000259" key="11">
    <source>
        <dbReference type="Pfam" id="PF20259"/>
    </source>
</evidence>
<comment type="function">
    <text evidence="9">Catalyzes the 2-thiolation of uridine at the wobble position (U34) of tRNA, leading to the formation of s(2)U34.</text>
</comment>
<comment type="catalytic activity">
    <reaction evidence="8 9">
        <text>S-sulfanyl-L-cysteinyl-[protein] + uridine(34) in tRNA + AH2 + ATP = 2-thiouridine(34) in tRNA + L-cysteinyl-[protein] + A + AMP + diphosphate + H(+)</text>
        <dbReference type="Rhea" id="RHEA:47032"/>
        <dbReference type="Rhea" id="RHEA-COMP:10131"/>
        <dbReference type="Rhea" id="RHEA-COMP:11726"/>
        <dbReference type="Rhea" id="RHEA-COMP:11727"/>
        <dbReference type="Rhea" id="RHEA-COMP:11728"/>
        <dbReference type="ChEBI" id="CHEBI:13193"/>
        <dbReference type="ChEBI" id="CHEBI:15378"/>
        <dbReference type="ChEBI" id="CHEBI:17499"/>
        <dbReference type="ChEBI" id="CHEBI:29950"/>
        <dbReference type="ChEBI" id="CHEBI:30616"/>
        <dbReference type="ChEBI" id="CHEBI:33019"/>
        <dbReference type="ChEBI" id="CHEBI:61963"/>
        <dbReference type="ChEBI" id="CHEBI:65315"/>
        <dbReference type="ChEBI" id="CHEBI:87170"/>
        <dbReference type="ChEBI" id="CHEBI:456215"/>
        <dbReference type="EC" id="2.8.1.13"/>
    </reaction>
</comment>
<feature type="active site" description="Cysteine persulfide intermediate" evidence="9">
    <location>
        <position position="222"/>
    </location>
</feature>
<evidence type="ECO:0000256" key="9">
    <source>
        <dbReference type="HAMAP-Rule" id="MF_00144"/>
    </source>
</evidence>
<evidence type="ECO:0000256" key="1">
    <source>
        <dbReference type="ARBA" id="ARBA00022555"/>
    </source>
</evidence>
<dbReference type="PANTHER" id="PTHR11933">
    <property type="entry name" value="TRNA 5-METHYLAMINOMETHYL-2-THIOURIDYLATE -METHYLTRANSFERASE"/>
    <property type="match status" value="1"/>
</dbReference>
<dbReference type="GO" id="GO:0005524">
    <property type="term" value="F:ATP binding"/>
    <property type="evidence" value="ECO:0007669"/>
    <property type="project" value="UniProtKB-KW"/>
</dbReference>
<reference evidence="12" key="2">
    <citation type="submission" date="2021-09" db="EMBL/GenBank/DDBJ databases">
        <authorList>
            <person name="Gilroy R."/>
        </authorList>
    </citation>
    <scope>NUCLEOTIDE SEQUENCE</scope>
    <source>
        <strain evidence="12">CHK165-8395</strain>
    </source>
</reference>
<keyword evidence="3 9" id="KW-0819">tRNA processing</keyword>
<dbReference type="InterPro" id="IPR046884">
    <property type="entry name" value="MnmA-like_central"/>
</dbReference>
<dbReference type="Gene3D" id="2.40.30.10">
    <property type="entry name" value="Translation factors"/>
    <property type="match status" value="1"/>
</dbReference>
<feature type="region of interest" description="Interaction with tRNA" evidence="9">
    <location>
        <begin position="171"/>
        <end position="173"/>
    </location>
</feature>
<feature type="active site" description="Nucleophile" evidence="9">
    <location>
        <position position="125"/>
    </location>
</feature>
<sequence length="383" mass="43871">MYCVFHSIRFKVNKGWSTAVLLFLCPYVKYMQENNKVLLGMSGGTDSSVAALLLQDAGYEVTGVTFRFYEKDNNTEYLDDARELCERLHISHITYDARNEFRERIISYFINEYMTGRTPVPCTLCNNYLKWPLLKKLADEKGIYHFATGHYVQKRNIDGYWHITTGTDVDKDQSFFLWGLPQDILQRMLLPMGKLTKNKVREIAAERGFLKAAHKRDSLGVCFCPMDYRSFLKEHVKKELIMPGNFYDESGNCLGKHEGYPFYTIGQRRGLGIYLNKALFVKQIIPQTNSIILSDQLCSLGQTEMYLTDWHVTNPSALFETTDEIIVKIRYRKQANRCTVIPTPDGQLHIKLHEPLTSIAAGQAAAFYRDDVVLGGGIICSSL</sequence>
<feature type="binding site" evidence="9">
    <location>
        <begin position="40"/>
        <end position="47"/>
    </location>
    <ligand>
        <name>ATP</name>
        <dbReference type="ChEBI" id="CHEBI:30616"/>
    </ligand>
</feature>
<dbReference type="GO" id="GO:0103016">
    <property type="term" value="F:tRNA-uridine 2-sulfurtransferase activity"/>
    <property type="evidence" value="ECO:0007669"/>
    <property type="project" value="UniProtKB-EC"/>
</dbReference>
<comment type="caution">
    <text evidence="9">Lacks conserved residue(s) required for the propagation of feature annotation.</text>
</comment>
<dbReference type="InterPro" id="IPR014729">
    <property type="entry name" value="Rossmann-like_a/b/a_fold"/>
</dbReference>
<evidence type="ECO:0000256" key="2">
    <source>
        <dbReference type="ARBA" id="ARBA00022679"/>
    </source>
</evidence>
<feature type="domain" description="tRNA-specific 2-thiouridylase MnmA-like central" evidence="11">
    <location>
        <begin position="230"/>
        <end position="294"/>
    </location>
</feature>
<keyword evidence="5 9" id="KW-0067">ATP-binding</keyword>
<feature type="disulfide bond" description="Alternate" evidence="9">
    <location>
        <begin position="125"/>
        <end position="222"/>
    </location>
</feature>
<dbReference type="Pfam" id="PF03054">
    <property type="entry name" value="tRNA_Me_trans"/>
    <property type="match status" value="1"/>
</dbReference>
<feature type="site" description="Interaction with tRNA" evidence="9">
    <location>
        <position position="363"/>
    </location>
</feature>
<evidence type="ECO:0000259" key="10">
    <source>
        <dbReference type="Pfam" id="PF20258"/>
    </source>
</evidence>
<dbReference type="GO" id="GO:0005737">
    <property type="term" value="C:cytoplasm"/>
    <property type="evidence" value="ECO:0007669"/>
    <property type="project" value="UniProtKB-SubCell"/>
</dbReference>
<dbReference type="AlphaFoldDB" id="A0A921FFW5"/>
<evidence type="ECO:0000313" key="13">
    <source>
        <dbReference type="Proteomes" id="UP000718012"/>
    </source>
</evidence>
<dbReference type="InterPro" id="IPR023382">
    <property type="entry name" value="MnmA-like_central_sf"/>
</dbReference>
<dbReference type="SUPFAM" id="SSF52402">
    <property type="entry name" value="Adenine nucleotide alpha hydrolases-like"/>
    <property type="match status" value="1"/>
</dbReference>
<gene>
    <name evidence="9 12" type="primary">mnmA</name>
    <name evidence="12" type="ORF">K8U81_10335</name>
</gene>
<feature type="binding site" evidence="9">
    <location>
        <position position="149"/>
    </location>
    <ligand>
        <name>ATP</name>
        <dbReference type="ChEBI" id="CHEBI:30616"/>
    </ligand>
</feature>
<dbReference type="NCBIfam" id="NF001138">
    <property type="entry name" value="PRK00143.1"/>
    <property type="match status" value="1"/>
</dbReference>
<dbReference type="CDD" id="cd01998">
    <property type="entry name" value="MnmA_TRMU-like"/>
    <property type="match status" value="1"/>
</dbReference>
<dbReference type="EMBL" id="DYXD01000231">
    <property type="protein sequence ID" value="HJF08565.1"/>
    <property type="molecule type" value="Genomic_DNA"/>
</dbReference>
<feature type="binding site" evidence="9">
    <location>
        <position position="66"/>
    </location>
    <ligand>
        <name>ATP</name>
        <dbReference type="ChEBI" id="CHEBI:30616"/>
    </ligand>
</feature>
<dbReference type="NCBIfam" id="NF011259">
    <property type="entry name" value="PRK14665.1"/>
    <property type="match status" value="1"/>
</dbReference>
<dbReference type="Gene3D" id="3.40.50.620">
    <property type="entry name" value="HUPs"/>
    <property type="match status" value="1"/>
</dbReference>